<dbReference type="EMBL" id="JAGGMR010000001">
    <property type="protein sequence ID" value="MBP2191818.1"/>
    <property type="molecule type" value="Genomic_DNA"/>
</dbReference>
<sequence>MTLRVLVMLGLLGVTVVAVGGYLPAAEPPSPHQDSPAERSVVPLAAVSVIALFLIGLTVLAYLRRPPVPVLAGNADQSAGGRGPIRFSGRDLFVAAVVCLALALPLGVAMVLTPRGPLAAETRPPERTQPPESVRGEPVSAAPTQRDRRSEESPLAGVGVVAGSVLLVSLGALVVVAVRSARRAPVTAVADEPVALREVVARATTCALTEMSEPHHDPRGAVLACYYAMEREFAGLPAVAPVASDTPSEVLGRAVRGGVVSRTVATRLVTLFAVARFSGHVMGERDRIEAAAILRAVLEELDRGRR</sequence>
<feature type="domain" description="Protein-glutamine gamma-glutamyltransferase-like C-terminal" evidence="3">
    <location>
        <begin position="225"/>
        <end position="295"/>
    </location>
</feature>
<organism evidence="4 5">
    <name type="scientific">Nocardia goodfellowii</name>
    <dbReference type="NCBI Taxonomy" id="882446"/>
    <lineage>
        <taxon>Bacteria</taxon>
        <taxon>Bacillati</taxon>
        <taxon>Actinomycetota</taxon>
        <taxon>Actinomycetes</taxon>
        <taxon>Mycobacteriales</taxon>
        <taxon>Nocardiaceae</taxon>
        <taxon>Nocardia</taxon>
    </lineage>
</organism>
<keyword evidence="2" id="KW-0472">Membrane</keyword>
<proteinExistence type="predicted"/>
<reference evidence="4 5" key="1">
    <citation type="submission" date="2021-03" db="EMBL/GenBank/DDBJ databases">
        <title>Sequencing the genomes of 1000 actinobacteria strains.</title>
        <authorList>
            <person name="Klenk H.-P."/>
        </authorList>
    </citation>
    <scope>NUCLEOTIDE SEQUENCE [LARGE SCALE GENOMIC DNA]</scope>
    <source>
        <strain evidence="4 5">DSM 45516</strain>
    </source>
</reference>
<feature type="transmembrane region" description="Helical" evidence="2">
    <location>
        <begin position="92"/>
        <end position="112"/>
    </location>
</feature>
<dbReference type="InterPro" id="IPR025403">
    <property type="entry name" value="TgpA-like_C"/>
</dbReference>
<keyword evidence="5" id="KW-1185">Reference proteome</keyword>
<keyword evidence="2" id="KW-1133">Transmembrane helix</keyword>
<name>A0ABS4QJR3_9NOCA</name>
<evidence type="ECO:0000256" key="2">
    <source>
        <dbReference type="SAM" id="Phobius"/>
    </source>
</evidence>
<comment type="caution">
    <text evidence="4">The sequence shown here is derived from an EMBL/GenBank/DDBJ whole genome shotgun (WGS) entry which is preliminary data.</text>
</comment>
<protein>
    <recommendedName>
        <fullName evidence="3">Protein-glutamine gamma-glutamyltransferase-like C-terminal domain-containing protein</fullName>
    </recommendedName>
</protein>
<gene>
    <name evidence="4" type="ORF">BJ987_004719</name>
</gene>
<dbReference type="Proteomes" id="UP001519325">
    <property type="component" value="Unassembled WGS sequence"/>
</dbReference>
<evidence type="ECO:0000256" key="1">
    <source>
        <dbReference type="SAM" id="MobiDB-lite"/>
    </source>
</evidence>
<evidence type="ECO:0000313" key="4">
    <source>
        <dbReference type="EMBL" id="MBP2191818.1"/>
    </source>
</evidence>
<feature type="region of interest" description="Disordered" evidence="1">
    <location>
        <begin position="118"/>
        <end position="154"/>
    </location>
</feature>
<accession>A0ABS4QJR3</accession>
<feature type="transmembrane region" description="Helical" evidence="2">
    <location>
        <begin position="41"/>
        <end position="63"/>
    </location>
</feature>
<feature type="transmembrane region" description="Helical" evidence="2">
    <location>
        <begin position="155"/>
        <end position="178"/>
    </location>
</feature>
<evidence type="ECO:0000259" key="3">
    <source>
        <dbReference type="Pfam" id="PF13559"/>
    </source>
</evidence>
<keyword evidence="2" id="KW-0812">Transmembrane</keyword>
<dbReference type="Pfam" id="PF13559">
    <property type="entry name" value="DUF4129"/>
    <property type="match status" value="1"/>
</dbReference>
<evidence type="ECO:0000313" key="5">
    <source>
        <dbReference type="Proteomes" id="UP001519325"/>
    </source>
</evidence>
<dbReference type="RefSeq" id="WP_209894011.1">
    <property type="nucleotide sequence ID" value="NZ_JAGGMR010000001.1"/>
</dbReference>